<dbReference type="InterPro" id="IPR027417">
    <property type="entry name" value="P-loop_NTPase"/>
</dbReference>
<dbReference type="HOGENOM" id="CLU_000604_1_2_7"/>
<sequence length="257" mass="28507">MALLELKNMTKRFGGLTAVDNLNLTVQRNQIYGIIGPNGAGKTTAFNCITGIHPPEEGDVFWQGKKITGAPPHRVAAMGIVRTFQTIRLFSEMSVAENVMSGRHFRSTQRFWHGICHTPGSLKDERTNWLKVKEVLEFFKIDNLAAESVGNLAYGIQRKVEMARALASEPELLILDEPAAGLNDSETMELVDTIYTIRDQGVTILLIEHNMDLVMTLTDYITVINFGSPIAEGIPDEIQSNPLVIEAYLGSEDDDDE</sequence>
<reference evidence="5 6" key="1">
    <citation type="journal article" date="2009" name="Environ. Microbiol.">
        <title>Genome sequence of Desulfobacterium autotrophicum HRM2, a marine sulfate reducer oxidizing organic carbon completely to carbon dioxide.</title>
        <authorList>
            <person name="Strittmatter A.W."/>
            <person name="Liesegang H."/>
            <person name="Rabus R."/>
            <person name="Decker I."/>
            <person name="Amann J."/>
            <person name="Andres S."/>
            <person name="Henne A."/>
            <person name="Fricke W.F."/>
            <person name="Martinez-Arias R."/>
            <person name="Bartels D."/>
            <person name="Goesmann A."/>
            <person name="Krause L."/>
            <person name="Puehler A."/>
            <person name="Klenk H.P."/>
            <person name="Richter M."/>
            <person name="Schuler M."/>
            <person name="Gloeckner F.O."/>
            <person name="Meyerdierks A."/>
            <person name="Gottschalk G."/>
            <person name="Amann R."/>
        </authorList>
    </citation>
    <scope>NUCLEOTIDE SEQUENCE [LARGE SCALE GENOMIC DNA]</scope>
    <source>
        <strain evidence="6">ATCC 43914 / DSM 3382 / HRM2</strain>
    </source>
</reference>
<keyword evidence="3" id="KW-0067">ATP-binding</keyword>
<evidence type="ECO:0000256" key="2">
    <source>
        <dbReference type="ARBA" id="ARBA00022741"/>
    </source>
</evidence>
<gene>
    <name evidence="5" type="primary">livG2</name>
    <name evidence="5" type="ordered locus">HRM2_04920</name>
</gene>
<dbReference type="GO" id="GO:0005886">
    <property type="term" value="C:plasma membrane"/>
    <property type="evidence" value="ECO:0007669"/>
    <property type="project" value="TreeGrafter"/>
</dbReference>
<dbReference type="OrthoDB" id="5405085at2"/>
<proteinExistence type="predicted"/>
<dbReference type="Proteomes" id="UP000000442">
    <property type="component" value="Chromosome"/>
</dbReference>
<protein>
    <submittedName>
        <fullName evidence="5">LivG2</fullName>
    </submittedName>
</protein>
<dbReference type="KEGG" id="dat:HRM2_04920"/>
<dbReference type="GO" id="GO:0016887">
    <property type="term" value="F:ATP hydrolysis activity"/>
    <property type="evidence" value="ECO:0007669"/>
    <property type="project" value="InterPro"/>
</dbReference>
<dbReference type="InterPro" id="IPR003439">
    <property type="entry name" value="ABC_transporter-like_ATP-bd"/>
</dbReference>
<keyword evidence="1" id="KW-0813">Transport</keyword>
<evidence type="ECO:0000256" key="1">
    <source>
        <dbReference type="ARBA" id="ARBA00022448"/>
    </source>
</evidence>
<dbReference type="EMBL" id="CP001087">
    <property type="protein sequence ID" value="ACN13606.1"/>
    <property type="molecule type" value="Genomic_DNA"/>
</dbReference>
<evidence type="ECO:0000259" key="4">
    <source>
        <dbReference type="PROSITE" id="PS50893"/>
    </source>
</evidence>
<dbReference type="PANTHER" id="PTHR45772:SF9">
    <property type="entry name" value="CONSERVED COMPONENT OF ABC TRANSPORTER FOR NATURAL AMINO ACIDS"/>
    <property type="match status" value="1"/>
</dbReference>
<dbReference type="InterPro" id="IPR032823">
    <property type="entry name" value="BCA_ABC_TP_C"/>
</dbReference>
<evidence type="ECO:0000256" key="3">
    <source>
        <dbReference type="ARBA" id="ARBA00022840"/>
    </source>
</evidence>
<accession>C0QHP8</accession>
<dbReference type="GO" id="GO:0005524">
    <property type="term" value="F:ATP binding"/>
    <property type="evidence" value="ECO:0007669"/>
    <property type="project" value="UniProtKB-KW"/>
</dbReference>
<dbReference type="AlphaFoldDB" id="C0QHP8"/>
<evidence type="ECO:0000313" key="5">
    <source>
        <dbReference type="EMBL" id="ACN13606.1"/>
    </source>
</evidence>
<dbReference type="Pfam" id="PF00005">
    <property type="entry name" value="ABC_tran"/>
    <property type="match status" value="1"/>
</dbReference>
<dbReference type="eggNOG" id="COG0411">
    <property type="taxonomic scope" value="Bacteria"/>
</dbReference>
<dbReference type="InterPro" id="IPR051120">
    <property type="entry name" value="ABC_AA/LPS_Transport"/>
</dbReference>
<organism evidence="5 6">
    <name type="scientific">Desulforapulum autotrophicum (strain ATCC 43914 / DSM 3382 / VKM B-1955 / HRM2)</name>
    <name type="common">Desulfobacterium autotrophicum</name>
    <dbReference type="NCBI Taxonomy" id="177437"/>
    <lineage>
        <taxon>Bacteria</taxon>
        <taxon>Pseudomonadati</taxon>
        <taxon>Thermodesulfobacteriota</taxon>
        <taxon>Desulfobacteria</taxon>
        <taxon>Desulfobacterales</taxon>
        <taxon>Desulfobacteraceae</taxon>
        <taxon>Desulforapulum</taxon>
    </lineage>
</organism>
<dbReference type="FunFam" id="3.40.50.300:FF:000421">
    <property type="entry name" value="Branched-chain amino acid ABC transporter ATP-binding protein"/>
    <property type="match status" value="1"/>
</dbReference>
<dbReference type="CDD" id="cd03219">
    <property type="entry name" value="ABC_Mj1267_LivG_branched"/>
    <property type="match status" value="1"/>
</dbReference>
<dbReference type="Gene3D" id="3.40.50.300">
    <property type="entry name" value="P-loop containing nucleotide triphosphate hydrolases"/>
    <property type="match status" value="1"/>
</dbReference>
<dbReference type="SMART" id="SM00382">
    <property type="entry name" value="AAA"/>
    <property type="match status" value="1"/>
</dbReference>
<dbReference type="InterPro" id="IPR003593">
    <property type="entry name" value="AAA+_ATPase"/>
</dbReference>
<evidence type="ECO:0000313" key="6">
    <source>
        <dbReference type="Proteomes" id="UP000000442"/>
    </source>
</evidence>
<dbReference type="RefSeq" id="WP_012662855.1">
    <property type="nucleotide sequence ID" value="NC_012108.1"/>
</dbReference>
<dbReference type="STRING" id="177437.HRM2_04920"/>
<dbReference type="SUPFAM" id="SSF52540">
    <property type="entry name" value="P-loop containing nucleoside triphosphate hydrolases"/>
    <property type="match status" value="1"/>
</dbReference>
<dbReference type="PROSITE" id="PS50893">
    <property type="entry name" value="ABC_TRANSPORTER_2"/>
    <property type="match status" value="1"/>
</dbReference>
<keyword evidence="2" id="KW-0547">Nucleotide-binding</keyword>
<dbReference type="PANTHER" id="PTHR45772">
    <property type="entry name" value="CONSERVED COMPONENT OF ABC TRANSPORTER FOR NATURAL AMINO ACIDS-RELATED"/>
    <property type="match status" value="1"/>
</dbReference>
<feature type="domain" description="ABC transporter" evidence="4">
    <location>
        <begin position="4"/>
        <end position="251"/>
    </location>
</feature>
<name>C0QHP8_DESAH</name>
<dbReference type="Pfam" id="PF12399">
    <property type="entry name" value="BCA_ABC_TP_C"/>
    <property type="match status" value="1"/>
</dbReference>
<keyword evidence="6" id="KW-1185">Reference proteome</keyword>